<dbReference type="Pfam" id="PF19686">
    <property type="entry name" value="DUF6188"/>
    <property type="match status" value="1"/>
</dbReference>
<keyword evidence="2" id="KW-1185">Reference proteome</keyword>
<dbReference type="AlphaFoldDB" id="A0A1T2X1A7"/>
<dbReference type="RefSeq" id="WP_408635387.1">
    <property type="nucleotide sequence ID" value="NZ_MSZX01000014.1"/>
</dbReference>
<sequence length="87" mass="10161">MLIGSYEFKDVVTHEKHSKLLENELLGKRIITIRHCEPISDLYIEFEDNLILELFHNSSYYEGWQLSGENGFLLVSLPGGKYALWEE</sequence>
<dbReference type="EMBL" id="MSZX01000014">
    <property type="protein sequence ID" value="OPA73669.1"/>
    <property type="molecule type" value="Genomic_DNA"/>
</dbReference>
<organism evidence="1 2">
    <name type="scientific">Paenibacillus selenitireducens</name>
    <dbReference type="NCBI Taxonomy" id="1324314"/>
    <lineage>
        <taxon>Bacteria</taxon>
        <taxon>Bacillati</taxon>
        <taxon>Bacillota</taxon>
        <taxon>Bacilli</taxon>
        <taxon>Bacillales</taxon>
        <taxon>Paenibacillaceae</taxon>
        <taxon>Paenibacillus</taxon>
    </lineage>
</organism>
<name>A0A1T2X1A7_9BACL</name>
<comment type="caution">
    <text evidence="1">The sequence shown here is derived from an EMBL/GenBank/DDBJ whole genome shotgun (WGS) entry which is preliminary data.</text>
</comment>
<gene>
    <name evidence="1" type="ORF">BVG16_26580</name>
</gene>
<dbReference type="InterPro" id="IPR046179">
    <property type="entry name" value="DUF6188"/>
</dbReference>
<proteinExistence type="predicted"/>
<reference evidence="1 2" key="1">
    <citation type="submission" date="2017-01" db="EMBL/GenBank/DDBJ databases">
        <title>Genome analysis of Paenibacillus selenitrireducens ES3-24.</title>
        <authorList>
            <person name="Xu D."/>
            <person name="Yao R."/>
            <person name="Zheng S."/>
        </authorList>
    </citation>
    <scope>NUCLEOTIDE SEQUENCE [LARGE SCALE GENOMIC DNA]</scope>
    <source>
        <strain evidence="1 2">ES3-24</strain>
    </source>
</reference>
<evidence type="ECO:0000313" key="1">
    <source>
        <dbReference type="EMBL" id="OPA73669.1"/>
    </source>
</evidence>
<dbReference type="Proteomes" id="UP000190188">
    <property type="component" value="Unassembled WGS sequence"/>
</dbReference>
<evidence type="ECO:0000313" key="2">
    <source>
        <dbReference type="Proteomes" id="UP000190188"/>
    </source>
</evidence>
<protein>
    <submittedName>
        <fullName evidence="1">Uncharacterized protein</fullName>
    </submittedName>
</protein>
<accession>A0A1T2X1A7</accession>